<accession>A0ABD3D611</accession>
<dbReference type="Gene3D" id="2.40.50.140">
    <property type="entry name" value="Nucleic acid-binding proteins"/>
    <property type="match status" value="2"/>
</dbReference>
<dbReference type="EMBL" id="JAVIJP010000026">
    <property type="protein sequence ID" value="KAL3636724.1"/>
    <property type="molecule type" value="Genomic_DNA"/>
</dbReference>
<evidence type="ECO:0000259" key="1">
    <source>
        <dbReference type="Pfam" id="PF08646"/>
    </source>
</evidence>
<sequence>MGDGIEATADVKHIEYFDNLIKLNSCYKVTGYICTGARTYMATIEHVASLVIGLKAVFEPITNADIPTDYFSLVTYEQIKRRIKDWRLLTNYIGRVETNCERTTGKGKILRKTRIRDDMGKEVEITLWPEMRHLIGDEVVAGDIIAVTSMSVSEHNGNVQLESTYLTTVTVNPDMPQTAEHVSRLKALPTTQSASTQHQTITLLDLKLHNNQKIQGTRNFMCDAKITKIHEDRGWYYVLCSKCSSKLYPEHDTDTLVFVCKDDDDVIPNFRYCVNTTITDETGSADAVFFNESMQELLNIECQEMVMKYADTTNPKVVPNELMSAKTNQDVCI</sequence>
<dbReference type="AlphaFoldDB" id="A0ABD3D611"/>
<dbReference type="InterPro" id="IPR013955">
    <property type="entry name" value="Rep_factor-A_C"/>
</dbReference>
<gene>
    <name evidence="2" type="ORF">CASFOL_019023</name>
</gene>
<name>A0ABD3D611_9LAMI</name>
<evidence type="ECO:0000313" key="2">
    <source>
        <dbReference type="EMBL" id="KAL3636724.1"/>
    </source>
</evidence>
<proteinExistence type="predicted"/>
<dbReference type="SUPFAM" id="SSF50249">
    <property type="entry name" value="Nucleic acid-binding proteins"/>
    <property type="match status" value="2"/>
</dbReference>
<dbReference type="PANTHER" id="PTHR47165:SF4">
    <property type="entry name" value="OS03G0429900 PROTEIN"/>
    <property type="match status" value="1"/>
</dbReference>
<dbReference type="Proteomes" id="UP001632038">
    <property type="component" value="Unassembled WGS sequence"/>
</dbReference>
<comment type="caution">
    <text evidence="2">The sequence shown here is derived from an EMBL/GenBank/DDBJ whole genome shotgun (WGS) entry which is preliminary data.</text>
</comment>
<dbReference type="InterPro" id="IPR012340">
    <property type="entry name" value="NA-bd_OB-fold"/>
</dbReference>
<dbReference type="PANTHER" id="PTHR47165">
    <property type="entry name" value="OS03G0429900 PROTEIN"/>
    <property type="match status" value="1"/>
</dbReference>
<evidence type="ECO:0000313" key="3">
    <source>
        <dbReference type="Proteomes" id="UP001632038"/>
    </source>
</evidence>
<protein>
    <recommendedName>
        <fullName evidence="1">Replication factor A C-terminal domain-containing protein</fullName>
    </recommendedName>
</protein>
<feature type="domain" description="Replication factor A C-terminal" evidence="1">
    <location>
        <begin position="220"/>
        <end position="308"/>
    </location>
</feature>
<organism evidence="2 3">
    <name type="scientific">Castilleja foliolosa</name>
    <dbReference type="NCBI Taxonomy" id="1961234"/>
    <lineage>
        <taxon>Eukaryota</taxon>
        <taxon>Viridiplantae</taxon>
        <taxon>Streptophyta</taxon>
        <taxon>Embryophyta</taxon>
        <taxon>Tracheophyta</taxon>
        <taxon>Spermatophyta</taxon>
        <taxon>Magnoliopsida</taxon>
        <taxon>eudicotyledons</taxon>
        <taxon>Gunneridae</taxon>
        <taxon>Pentapetalae</taxon>
        <taxon>asterids</taxon>
        <taxon>lamiids</taxon>
        <taxon>Lamiales</taxon>
        <taxon>Orobanchaceae</taxon>
        <taxon>Pedicularideae</taxon>
        <taxon>Castillejinae</taxon>
        <taxon>Castilleja</taxon>
    </lineage>
</organism>
<dbReference type="Pfam" id="PF08646">
    <property type="entry name" value="Rep_fac-A_C"/>
    <property type="match status" value="1"/>
</dbReference>
<keyword evidence="3" id="KW-1185">Reference proteome</keyword>
<reference evidence="3" key="1">
    <citation type="journal article" date="2024" name="IScience">
        <title>Strigolactones Initiate the Formation of Haustorium-like Structures in Castilleja.</title>
        <authorList>
            <person name="Buerger M."/>
            <person name="Peterson D."/>
            <person name="Chory J."/>
        </authorList>
    </citation>
    <scope>NUCLEOTIDE SEQUENCE [LARGE SCALE GENOMIC DNA]</scope>
</reference>